<keyword evidence="1" id="KW-0344">Guanine-nucleotide releasing factor</keyword>
<accession>A0A0C1ZJ98</accession>
<dbReference type="GO" id="GO:0005737">
    <property type="term" value="C:cytoplasm"/>
    <property type="evidence" value="ECO:0007669"/>
    <property type="project" value="TreeGrafter"/>
</dbReference>
<dbReference type="InterPro" id="IPR058923">
    <property type="entry name" value="RCC1-like_dom"/>
</dbReference>
<dbReference type="EMBL" id="JMCC02000022">
    <property type="protein sequence ID" value="KIG17574.1"/>
    <property type="molecule type" value="Genomic_DNA"/>
</dbReference>
<comment type="caution">
    <text evidence="8">The sequence shown here is derived from an EMBL/GenBank/DDBJ whole genome shotgun (WGS) entry which is preliminary data.</text>
</comment>
<keyword evidence="3" id="KW-0677">Repeat</keyword>
<feature type="compositionally biased region" description="Low complexity" evidence="5">
    <location>
        <begin position="41"/>
        <end position="70"/>
    </location>
</feature>
<feature type="domain" description="RCC1-like" evidence="7">
    <location>
        <begin position="282"/>
        <end position="635"/>
    </location>
</feature>
<evidence type="ECO:0000313" key="9">
    <source>
        <dbReference type="Proteomes" id="UP000031599"/>
    </source>
</evidence>
<dbReference type="PANTHER" id="PTHR45982">
    <property type="entry name" value="REGULATOR OF CHROMOSOME CONDENSATION"/>
    <property type="match status" value="1"/>
</dbReference>
<dbReference type="SUPFAM" id="SSF50985">
    <property type="entry name" value="RCC1/BLIP-II"/>
    <property type="match status" value="2"/>
</dbReference>
<dbReference type="InterPro" id="IPR051553">
    <property type="entry name" value="Ran_GTPase-activating"/>
</dbReference>
<name>A0A0C1ZJ98_9BACT</name>
<dbReference type="Pfam" id="PF13948">
    <property type="entry name" value="DUF4215"/>
    <property type="match status" value="2"/>
</dbReference>
<dbReference type="PROSITE" id="PS50012">
    <property type="entry name" value="RCC1_3"/>
    <property type="match status" value="6"/>
</dbReference>
<dbReference type="InterPro" id="IPR000408">
    <property type="entry name" value="Reg_chr_condens"/>
</dbReference>
<feature type="region of interest" description="Disordered" evidence="5">
    <location>
        <begin position="40"/>
        <end position="78"/>
    </location>
</feature>
<dbReference type="PROSITE" id="PS51257">
    <property type="entry name" value="PROKAR_LIPOPROTEIN"/>
    <property type="match status" value="1"/>
</dbReference>
<evidence type="ECO:0000256" key="1">
    <source>
        <dbReference type="ARBA" id="ARBA00022658"/>
    </source>
</evidence>
<dbReference type="GO" id="GO:0005085">
    <property type="term" value="F:guanyl-nucleotide exchange factor activity"/>
    <property type="evidence" value="ECO:0007669"/>
    <property type="project" value="TreeGrafter"/>
</dbReference>
<feature type="chain" id="PRO_5002161722" evidence="6">
    <location>
        <begin position="34"/>
        <end position="652"/>
    </location>
</feature>
<dbReference type="InterPro" id="IPR011936">
    <property type="entry name" value="Myxo_disulph_rpt"/>
</dbReference>
<dbReference type="AlphaFoldDB" id="A0A0C1ZJ98"/>
<reference evidence="8 9" key="1">
    <citation type="submission" date="2014-12" db="EMBL/GenBank/DDBJ databases">
        <title>Genome assembly of Enhygromyxa salina DSM 15201.</title>
        <authorList>
            <person name="Sharma G."/>
            <person name="Subramanian S."/>
        </authorList>
    </citation>
    <scope>NUCLEOTIDE SEQUENCE [LARGE SCALE GENOMIC DNA]</scope>
    <source>
        <strain evidence="8 9">DSM 15201</strain>
    </source>
</reference>
<protein>
    <submittedName>
        <fullName evidence="8">Molybdopterin oxidoreductase, iron-sulfur binding subunit</fullName>
    </submittedName>
</protein>
<dbReference type="Gene3D" id="2.130.10.30">
    <property type="entry name" value="Regulator of chromosome condensation 1/beta-lactamase-inhibitor protein II"/>
    <property type="match status" value="2"/>
</dbReference>
<dbReference type="InterPro" id="IPR009091">
    <property type="entry name" value="RCC1/BLIP-II"/>
</dbReference>
<evidence type="ECO:0000259" key="7">
    <source>
        <dbReference type="Pfam" id="PF25390"/>
    </source>
</evidence>
<evidence type="ECO:0000256" key="2">
    <source>
        <dbReference type="ARBA" id="ARBA00022729"/>
    </source>
</evidence>
<dbReference type="NCBIfam" id="TIGR02232">
    <property type="entry name" value="myxo_disulf_rpt"/>
    <property type="match status" value="4"/>
</dbReference>
<dbReference type="Pfam" id="PF25390">
    <property type="entry name" value="WD40_RLD"/>
    <property type="match status" value="1"/>
</dbReference>
<dbReference type="PRINTS" id="PR00633">
    <property type="entry name" value="RCCNDNSATION"/>
</dbReference>
<dbReference type="Proteomes" id="UP000031599">
    <property type="component" value="Unassembled WGS sequence"/>
</dbReference>
<organism evidence="8 9">
    <name type="scientific">Enhygromyxa salina</name>
    <dbReference type="NCBI Taxonomy" id="215803"/>
    <lineage>
        <taxon>Bacteria</taxon>
        <taxon>Pseudomonadati</taxon>
        <taxon>Myxococcota</taxon>
        <taxon>Polyangia</taxon>
        <taxon>Nannocystales</taxon>
        <taxon>Nannocystaceae</taxon>
        <taxon>Enhygromyxa</taxon>
    </lineage>
</organism>
<evidence type="ECO:0000256" key="5">
    <source>
        <dbReference type="SAM" id="MobiDB-lite"/>
    </source>
</evidence>
<keyword evidence="4" id="KW-1015">Disulfide bond</keyword>
<feature type="signal peptide" evidence="6">
    <location>
        <begin position="1"/>
        <end position="33"/>
    </location>
</feature>
<evidence type="ECO:0000313" key="8">
    <source>
        <dbReference type="EMBL" id="KIG17574.1"/>
    </source>
</evidence>
<evidence type="ECO:0000256" key="4">
    <source>
        <dbReference type="ARBA" id="ARBA00023157"/>
    </source>
</evidence>
<evidence type="ECO:0000256" key="3">
    <source>
        <dbReference type="ARBA" id="ARBA00022737"/>
    </source>
</evidence>
<evidence type="ECO:0000256" key="6">
    <source>
        <dbReference type="SAM" id="SignalP"/>
    </source>
</evidence>
<keyword evidence="2 6" id="KW-0732">Signal</keyword>
<gene>
    <name evidence="8" type="ORF">DB30_03055</name>
</gene>
<proteinExistence type="predicted"/>
<dbReference type="PANTHER" id="PTHR45982:SF1">
    <property type="entry name" value="REGULATOR OF CHROMOSOME CONDENSATION"/>
    <property type="match status" value="1"/>
</dbReference>
<sequence>MVFYCRSMWATNPRRPLVILGTLLIFAACKADATTDYGLDTSTMSETGSATETGSSSDPTTGGTDATTDDPPNPACGDATVDADEECDDGNFVNDDACTNACTLPTCGDGIVQANEPCDAGPNNGPGQLCNAMCQLNVCGDGDPGPSESCDDGNAIDDDACPNSCVLASCGNGVLDPGEQCEDGDDDPTDGCTNACLFPICGDGIVWAGHESCDDGNPNDDDDCTTSCEFAACGDGVLQGEEQCEDGNEQPNDGCFGCLEQRVLTISAMAQANCVLLDTAAVRCWGEGWGGKLGYGNISDIGDNEYPFAAGDVALGGDVVQLDGGDDHSCVLLDTGGVRCWGNNLDGLLGYGHVEPIGDDEPGGTGGDVEVGGAVIQLAAGGLHTCALLDTGAVRCWGGGFYGSPGYGNKETIGDDELPSSVGDVDVGGVVTQLRAGYAHTCALLDSGAVRCWGVGWDGVLGYGNEAWIGDDEVPASAGDVDIGGVVVDLTLGLSHTCALLDTGAVRCWGRNEFGQLGYGHTMDIGDDEAPASAGDIELGAAATQVSVGREHTCALLEGGTVRCWGRNNYGQLGYANTVNIGDNEPPASVGTVELGGLAESLSVKYRHTCVLLTTGLVRCWGFNIYGALGLGHSNPIGDNETPASEPNVKIF</sequence>